<dbReference type="Proteomes" id="UP000271624">
    <property type="component" value="Unassembled WGS sequence"/>
</dbReference>
<dbReference type="RefSeq" id="WP_127083994.1">
    <property type="nucleotide sequence ID" value="NZ_RSCL01000015.1"/>
</dbReference>
<keyword evidence="2" id="KW-0732">Signal</keyword>
<feature type="chain" id="PRO_5030082898" description="Lipoprotein" evidence="2">
    <location>
        <begin position="28"/>
        <end position="147"/>
    </location>
</feature>
<proteinExistence type="predicted"/>
<evidence type="ECO:0000313" key="3">
    <source>
        <dbReference type="EMBL" id="RUT02812.1"/>
    </source>
</evidence>
<gene>
    <name evidence="3" type="ORF">DSM106972_057320</name>
</gene>
<dbReference type="AlphaFoldDB" id="A0A3S1AK49"/>
<evidence type="ECO:0000256" key="1">
    <source>
        <dbReference type="SAM" id="MobiDB-lite"/>
    </source>
</evidence>
<reference evidence="3" key="1">
    <citation type="submission" date="2018-12" db="EMBL/GenBank/DDBJ databases">
        <authorList>
            <person name="Will S."/>
            <person name="Neumann-Schaal M."/>
            <person name="Henke P."/>
        </authorList>
    </citation>
    <scope>NUCLEOTIDE SEQUENCE</scope>
    <source>
        <strain evidence="3">PCC 7102</strain>
    </source>
</reference>
<dbReference type="PROSITE" id="PS51257">
    <property type="entry name" value="PROKAR_LIPOPROTEIN"/>
    <property type="match status" value="1"/>
</dbReference>
<protein>
    <recommendedName>
        <fullName evidence="5">Lipoprotein</fullName>
    </recommendedName>
</protein>
<feature type="signal peptide" evidence="2">
    <location>
        <begin position="1"/>
        <end position="27"/>
    </location>
</feature>
<evidence type="ECO:0000313" key="4">
    <source>
        <dbReference type="Proteomes" id="UP000271624"/>
    </source>
</evidence>
<reference evidence="3" key="2">
    <citation type="journal article" date="2019" name="Genome Biol. Evol.">
        <title>Day and night: Metabolic profiles and evolutionary relationships of six axenic non-marine cyanobacteria.</title>
        <authorList>
            <person name="Will S.E."/>
            <person name="Henke P."/>
            <person name="Boedeker C."/>
            <person name="Huang S."/>
            <person name="Brinkmann H."/>
            <person name="Rohde M."/>
            <person name="Jarek M."/>
            <person name="Friedl T."/>
            <person name="Seufert S."/>
            <person name="Schumacher M."/>
            <person name="Overmann J."/>
            <person name="Neumann-Schaal M."/>
            <person name="Petersen J."/>
        </authorList>
    </citation>
    <scope>NUCLEOTIDE SEQUENCE [LARGE SCALE GENOMIC DNA]</scope>
    <source>
        <strain evidence="3">PCC 7102</strain>
    </source>
</reference>
<name>A0A3S1AK49_9CYAN</name>
<sequence>MFGFNKKSIRLILVNLFAVVVISSALMGCTTTNSNMPPTQAEKPVESLPNQSESQNNKLPEAVASAVLKDASKRTGKEKSELKITTSEARTWNDGCLGLKEPGVLCTQALVPGWQVQVTTNYKVLLYHTNKSGSVVRLNTAANDSTT</sequence>
<evidence type="ECO:0000256" key="2">
    <source>
        <dbReference type="SAM" id="SignalP"/>
    </source>
</evidence>
<dbReference type="EMBL" id="RSCL01000015">
    <property type="protein sequence ID" value="RUT02812.1"/>
    <property type="molecule type" value="Genomic_DNA"/>
</dbReference>
<keyword evidence="4" id="KW-1185">Reference proteome</keyword>
<dbReference type="OrthoDB" id="3723110at2"/>
<organism evidence="3 4">
    <name type="scientific">Dulcicalothrix desertica PCC 7102</name>
    <dbReference type="NCBI Taxonomy" id="232991"/>
    <lineage>
        <taxon>Bacteria</taxon>
        <taxon>Bacillati</taxon>
        <taxon>Cyanobacteriota</taxon>
        <taxon>Cyanophyceae</taxon>
        <taxon>Nostocales</taxon>
        <taxon>Calotrichaceae</taxon>
        <taxon>Dulcicalothrix</taxon>
    </lineage>
</organism>
<feature type="compositionally biased region" description="Polar residues" evidence="1">
    <location>
        <begin position="48"/>
        <end position="58"/>
    </location>
</feature>
<feature type="region of interest" description="Disordered" evidence="1">
    <location>
        <begin position="33"/>
        <end position="63"/>
    </location>
</feature>
<evidence type="ECO:0008006" key="5">
    <source>
        <dbReference type="Google" id="ProtNLM"/>
    </source>
</evidence>
<comment type="caution">
    <text evidence="3">The sequence shown here is derived from an EMBL/GenBank/DDBJ whole genome shotgun (WGS) entry which is preliminary data.</text>
</comment>
<accession>A0A3S1AK49</accession>